<gene>
    <name evidence="1" type="ORF">PG999_013799</name>
</gene>
<reference evidence="1 2" key="1">
    <citation type="submission" date="2023-01" db="EMBL/GenBank/DDBJ databases">
        <title>Analysis of 21 Apiospora genomes using comparative genomics revels a genus with tremendous synthesis potential of carbohydrate active enzymes and secondary metabolites.</title>
        <authorList>
            <person name="Sorensen T."/>
        </authorList>
    </citation>
    <scope>NUCLEOTIDE SEQUENCE [LARGE SCALE GENOMIC DNA]</scope>
    <source>
        <strain evidence="1 2">CBS 117206</strain>
    </source>
</reference>
<dbReference type="GO" id="GO:0043161">
    <property type="term" value="P:proteasome-mediated ubiquitin-dependent protein catabolic process"/>
    <property type="evidence" value="ECO:0007669"/>
    <property type="project" value="TreeGrafter"/>
</dbReference>
<sequence>MSQRDDILIYAELLSNVRRVSVACDGPLFGANAASASVSADSLSLTVRNHEIENTLQLPDRVVAAEDAAQFLRVQNKPSRCYEWSLPLAPPSGRVTREAPRGAAPEAQAAATPWTAQDLVAGSSIHCRGCQTTLVAGGKIETWKDLPSENWAEMMEFWHCHKPHDHEHHDDHGLASRGYGANSRLSGQEGVGLVDLTSLLFSQSDCSDITPSTIPISSDSLEVEKAGLGPSNDSTRLANHGIPLSCDNCHCEIGVSHQDQTSATLFKWTISIRGPTVSDKSSSTSLSSEPSLSQCVSAMLMTTLSRSACSKTIIIPSIVSGTRSQTDTGEEQQLLHIWLFNQDITFTSTNQQPEQRPVCAVKVFYRFVNQAEADKLVESMTSDVQDITLPAAAATQLREELEKSNGYLPKPMRNFAQWRIGLLEKWKGGHN</sequence>
<evidence type="ECO:0000313" key="2">
    <source>
        <dbReference type="Proteomes" id="UP001392437"/>
    </source>
</evidence>
<dbReference type="GO" id="GO:0051865">
    <property type="term" value="P:protein autoubiquitination"/>
    <property type="evidence" value="ECO:0007669"/>
    <property type="project" value="TreeGrafter"/>
</dbReference>
<organism evidence="1 2">
    <name type="scientific">Apiospora kogelbergensis</name>
    <dbReference type="NCBI Taxonomy" id="1337665"/>
    <lineage>
        <taxon>Eukaryota</taxon>
        <taxon>Fungi</taxon>
        <taxon>Dikarya</taxon>
        <taxon>Ascomycota</taxon>
        <taxon>Pezizomycotina</taxon>
        <taxon>Sordariomycetes</taxon>
        <taxon>Xylariomycetidae</taxon>
        <taxon>Amphisphaeriales</taxon>
        <taxon>Apiosporaceae</taxon>
        <taxon>Apiospora</taxon>
    </lineage>
</organism>
<dbReference type="PANTHER" id="PTHR31531">
    <property type="entry name" value="E3 UBIQUITIN-PROTEIN LIGASE E3D FAMILY MEMBER"/>
    <property type="match status" value="1"/>
</dbReference>
<evidence type="ECO:0000313" key="1">
    <source>
        <dbReference type="EMBL" id="KAK8095777.1"/>
    </source>
</evidence>
<dbReference type="PANTHER" id="PTHR31531:SF2">
    <property type="entry name" value="E3 UBIQUITIN-PROTEIN LIGASE E3D"/>
    <property type="match status" value="1"/>
</dbReference>
<dbReference type="Pfam" id="PF09814">
    <property type="entry name" value="HECT_2"/>
    <property type="match status" value="1"/>
</dbReference>
<comment type="caution">
    <text evidence="1">The sequence shown here is derived from an EMBL/GenBank/DDBJ whole genome shotgun (WGS) entry which is preliminary data.</text>
</comment>
<dbReference type="Proteomes" id="UP001392437">
    <property type="component" value="Unassembled WGS sequence"/>
</dbReference>
<dbReference type="GO" id="GO:0006513">
    <property type="term" value="P:protein monoubiquitination"/>
    <property type="evidence" value="ECO:0007669"/>
    <property type="project" value="TreeGrafter"/>
</dbReference>
<dbReference type="GO" id="GO:0000209">
    <property type="term" value="P:protein polyubiquitination"/>
    <property type="evidence" value="ECO:0007669"/>
    <property type="project" value="TreeGrafter"/>
</dbReference>
<name>A0AAW0Q944_9PEZI</name>
<dbReference type="GO" id="GO:0005634">
    <property type="term" value="C:nucleus"/>
    <property type="evidence" value="ECO:0007669"/>
    <property type="project" value="TreeGrafter"/>
</dbReference>
<proteinExistence type="predicted"/>
<dbReference type="EMBL" id="JAQQWP010000011">
    <property type="protein sequence ID" value="KAK8095777.1"/>
    <property type="molecule type" value="Genomic_DNA"/>
</dbReference>
<dbReference type="AlphaFoldDB" id="A0AAW0Q944"/>
<dbReference type="InterPro" id="IPR019193">
    <property type="entry name" value="UBQ-conj_enz_E2-bd_prot"/>
</dbReference>
<keyword evidence="2" id="KW-1185">Reference proteome</keyword>
<dbReference type="GO" id="GO:0000151">
    <property type="term" value="C:ubiquitin ligase complex"/>
    <property type="evidence" value="ECO:0007669"/>
    <property type="project" value="TreeGrafter"/>
</dbReference>
<dbReference type="GO" id="GO:0005829">
    <property type="term" value="C:cytosol"/>
    <property type="evidence" value="ECO:0007669"/>
    <property type="project" value="TreeGrafter"/>
</dbReference>
<dbReference type="GO" id="GO:0030332">
    <property type="term" value="F:cyclin binding"/>
    <property type="evidence" value="ECO:0007669"/>
    <property type="project" value="TreeGrafter"/>
</dbReference>
<accession>A0AAW0Q944</accession>
<protein>
    <submittedName>
        <fullName evidence="1">Ubiquitin-conjugating enzyme E2C-binding protein</fullName>
    </submittedName>
</protein>
<dbReference type="GO" id="GO:0031624">
    <property type="term" value="F:ubiquitin conjugating enzyme binding"/>
    <property type="evidence" value="ECO:0007669"/>
    <property type="project" value="TreeGrafter"/>
</dbReference>
<dbReference type="GO" id="GO:0061630">
    <property type="term" value="F:ubiquitin protein ligase activity"/>
    <property type="evidence" value="ECO:0007669"/>
    <property type="project" value="TreeGrafter"/>
</dbReference>